<dbReference type="InterPro" id="IPR024791">
    <property type="entry name" value="Cyt_c/ubiquinol_Oxase_su3"/>
</dbReference>
<keyword evidence="4 8" id="KW-0812">Transmembrane</keyword>
<keyword evidence="7 9" id="KW-0472">Membrane</keyword>
<evidence type="ECO:0000256" key="7">
    <source>
        <dbReference type="ARBA" id="ARBA00023136"/>
    </source>
</evidence>
<gene>
    <name evidence="11" type="primary">COX3</name>
</gene>
<protein>
    <recommendedName>
        <fullName evidence="3 8">Cytochrome c oxidase subunit 3</fullName>
    </recommendedName>
</protein>
<dbReference type="EMBL" id="MH424435">
    <property type="protein sequence ID" value="QDH07328.1"/>
    <property type="molecule type" value="Genomic_DNA"/>
</dbReference>
<dbReference type="Pfam" id="PF00510">
    <property type="entry name" value="COX3"/>
    <property type="match status" value="1"/>
</dbReference>
<dbReference type="CDD" id="cd01665">
    <property type="entry name" value="Cyt_c_Oxidase_III"/>
    <property type="match status" value="1"/>
</dbReference>
<dbReference type="Gene3D" id="1.20.120.80">
    <property type="entry name" value="Cytochrome c oxidase, subunit III, four-helix bundle"/>
    <property type="match status" value="1"/>
</dbReference>
<evidence type="ECO:0000256" key="6">
    <source>
        <dbReference type="ARBA" id="ARBA00022989"/>
    </source>
</evidence>
<dbReference type="AlphaFoldDB" id="A0A513X0A2"/>
<geneLocation type="mitochondrion" evidence="11"/>
<feature type="transmembrane region" description="Helical" evidence="9">
    <location>
        <begin position="82"/>
        <end position="105"/>
    </location>
</feature>
<feature type="transmembrane region" description="Helical" evidence="9">
    <location>
        <begin position="21"/>
        <end position="38"/>
    </location>
</feature>
<dbReference type="PROSITE" id="PS50253">
    <property type="entry name" value="COX3"/>
    <property type="match status" value="1"/>
</dbReference>
<evidence type="ECO:0000256" key="3">
    <source>
        <dbReference type="ARBA" id="ARBA00015944"/>
    </source>
</evidence>
<comment type="similarity">
    <text evidence="2 8">Belongs to the cytochrome c oxidase subunit 3 family.</text>
</comment>
<name>A0A513X0A2_9ECHI</name>
<comment type="function">
    <text evidence="8">Component of the cytochrome c oxidase, the last enzyme in the mitochondrial electron transport chain which drives oxidative phosphorylation. The respiratory chain contains 3 multisubunit complexes succinate dehydrogenase (complex II, CII), ubiquinol-cytochrome c oxidoreductase (cytochrome b-c1 complex, complex III, CIII) and cytochrome c oxidase (complex IV, CIV), that cooperate to transfer electrons derived from NADH and succinate to molecular oxygen, creating an electrochemical gradient over the inner membrane that drives transmembrane transport and the ATP synthase. Cytochrome c oxidase is the component of the respiratory chain that catalyzes the reduction of oxygen to water. Electrons originating from reduced cytochrome c in the intermembrane space (IMS) are transferred via the dinuclear copper A center (CU(A)) of subunit 2 and heme A of subunit 1 to the active site in subunit 1, a binuclear center (BNC) formed by heme A3 and copper B (CU(B)). The BNC reduces molecular oxygen to 2 water molecules using 4 electrons from cytochrome c in the IMS and 4 protons from the mitochondrial matrix.</text>
</comment>
<dbReference type="GO" id="GO:0016020">
    <property type="term" value="C:membrane"/>
    <property type="evidence" value="ECO:0007669"/>
    <property type="project" value="UniProtKB-SubCell"/>
</dbReference>
<feature type="transmembrane region" description="Helical" evidence="9">
    <location>
        <begin position="44"/>
        <end position="61"/>
    </location>
</feature>
<dbReference type="GO" id="GO:0004129">
    <property type="term" value="F:cytochrome-c oxidase activity"/>
    <property type="evidence" value="ECO:0007669"/>
    <property type="project" value="InterPro"/>
</dbReference>
<proteinExistence type="inferred from homology"/>
<comment type="subcellular location">
    <subcellularLocation>
        <location evidence="1">Membrane</location>
        <topology evidence="1">Multi-pass membrane protein</topology>
    </subcellularLocation>
</comment>
<dbReference type="InterPro" id="IPR035973">
    <property type="entry name" value="Cyt_c_oxidase_su3-like_sf"/>
</dbReference>
<evidence type="ECO:0000313" key="11">
    <source>
        <dbReference type="EMBL" id="QDH07328.1"/>
    </source>
</evidence>
<dbReference type="GO" id="GO:0005739">
    <property type="term" value="C:mitochondrion"/>
    <property type="evidence" value="ECO:0007669"/>
    <property type="project" value="TreeGrafter"/>
</dbReference>
<evidence type="ECO:0000259" key="10">
    <source>
        <dbReference type="PROSITE" id="PS50253"/>
    </source>
</evidence>
<keyword evidence="8 11" id="KW-0496">Mitochondrion</keyword>
<dbReference type="PANTHER" id="PTHR11403:SF7">
    <property type="entry name" value="CYTOCHROME C OXIDASE SUBUNIT 3"/>
    <property type="match status" value="1"/>
</dbReference>
<evidence type="ECO:0000256" key="8">
    <source>
        <dbReference type="RuleBase" id="RU003375"/>
    </source>
</evidence>
<dbReference type="Gene3D" id="1.10.287.70">
    <property type="match status" value="1"/>
</dbReference>
<accession>A0A513X0A2</accession>
<keyword evidence="6 9" id="KW-1133">Transmembrane helix</keyword>
<sequence length="265" mass="30042">MNQNIKHQHPFHMVDRSPWPLAGAIGALTTTAGLVSWFQQDNIITALLGLLILAIVMSFWWRDVVREATFLGMHTTKVVRGIKIGFILFILSEIMFFFSFFWAFFHSALSPTPEIGVTWPPTGITPIHPWGVPLLNTAILLSSGASLTWSHHSLRHNNGNEAWNALLITIALGVWFTALQAYEYWEASFTIADSIYGSTFFVATGFHGLHVIIGTTFLTICLLRLTKAHFSSNHHVGFECAIWYWHFVDVVWIFLFICIYWWGGA</sequence>
<keyword evidence="5" id="KW-1278">Translocase</keyword>
<reference evidence="11" key="1">
    <citation type="journal article" date="2019" name="Mar. Biol. Res.">
        <title>Mitochondrial gene rearrangement and phylogenetic relationships in the Amphilepidida and Ophiacanthida (Echinodermata, Ophiuroidea).</title>
        <authorList>
            <person name="Lee T."/>
            <person name="Bae Y.J."/>
            <person name="Shin S."/>
        </authorList>
    </citation>
    <scope>NUCLEOTIDE SEQUENCE</scope>
</reference>
<evidence type="ECO:0000256" key="5">
    <source>
        <dbReference type="ARBA" id="ARBA00022967"/>
    </source>
</evidence>
<evidence type="ECO:0000256" key="1">
    <source>
        <dbReference type="ARBA" id="ARBA00004141"/>
    </source>
</evidence>
<dbReference type="FunFam" id="1.20.120.80:FF:000002">
    <property type="entry name" value="Cytochrome c oxidase subunit 3"/>
    <property type="match status" value="1"/>
</dbReference>
<feature type="transmembrane region" description="Helical" evidence="9">
    <location>
        <begin position="194"/>
        <end position="223"/>
    </location>
</feature>
<dbReference type="InterPro" id="IPR000298">
    <property type="entry name" value="Cyt_c_oxidase-like_su3"/>
</dbReference>
<evidence type="ECO:0000256" key="2">
    <source>
        <dbReference type="ARBA" id="ARBA00010581"/>
    </source>
</evidence>
<organism evidence="11">
    <name type="scientific">Ophiarachnella infernalis</name>
    <dbReference type="NCBI Taxonomy" id="2587522"/>
    <lineage>
        <taxon>Eukaryota</taxon>
        <taxon>Metazoa</taxon>
        <taxon>Echinodermata</taxon>
        <taxon>Eleutherozoa</taxon>
        <taxon>Asterozoa</taxon>
        <taxon>Ophiuroidea</taxon>
        <taxon>Myophiuroidea</taxon>
        <taxon>Metophiurida</taxon>
        <taxon>Ophintegrida</taxon>
        <taxon>Amphilepidida</taxon>
        <taxon>Ophiurina</taxon>
        <taxon>Ophiodermatina</taxon>
        <taxon>Ophiodermatidae</taxon>
        <taxon>Ophiarachnella</taxon>
    </lineage>
</organism>
<feature type="transmembrane region" description="Helical" evidence="9">
    <location>
        <begin position="130"/>
        <end position="150"/>
    </location>
</feature>
<dbReference type="GO" id="GO:0006123">
    <property type="term" value="P:mitochondrial electron transport, cytochrome c to oxygen"/>
    <property type="evidence" value="ECO:0007669"/>
    <property type="project" value="TreeGrafter"/>
</dbReference>
<evidence type="ECO:0000256" key="4">
    <source>
        <dbReference type="ARBA" id="ARBA00022692"/>
    </source>
</evidence>
<dbReference type="InterPro" id="IPR033945">
    <property type="entry name" value="Cyt_c_oxase_su3_dom"/>
</dbReference>
<dbReference type="SUPFAM" id="SSF81452">
    <property type="entry name" value="Cytochrome c oxidase subunit III-like"/>
    <property type="match status" value="1"/>
</dbReference>
<feature type="domain" description="Heme-copper oxidase subunit III family profile" evidence="10">
    <location>
        <begin position="7"/>
        <end position="264"/>
    </location>
</feature>
<dbReference type="InterPro" id="IPR013833">
    <property type="entry name" value="Cyt_c_oxidase_su3_a-hlx"/>
</dbReference>
<evidence type="ECO:0000256" key="9">
    <source>
        <dbReference type="SAM" id="Phobius"/>
    </source>
</evidence>
<dbReference type="PANTHER" id="PTHR11403">
    <property type="entry name" value="CYTOCHROME C OXIDASE SUBUNIT III"/>
    <property type="match status" value="1"/>
</dbReference>
<feature type="transmembrane region" description="Helical" evidence="9">
    <location>
        <begin position="243"/>
        <end position="263"/>
    </location>
</feature>
<feature type="transmembrane region" description="Helical" evidence="9">
    <location>
        <begin position="162"/>
        <end position="182"/>
    </location>
</feature>